<dbReference type="GO" id="GO:0006351">
    <property type="term" value="P:DNA-templated transcription"/>
    <property type="evidence" value="ECO:0007669"/>
    <property type="project" value="InterPro"/>
</dbReference>
<dbReference type="GO" id="GO:0046983">
    <property type="term" value="F:protein dimerization activity"/>
    <property type="evidence" value="ECO:0007669"/>
    <property type="project" value="InterPro"/>
</dbReference>
<comment type="subcellular location">
    <subcellularLocation>
        <location evidence="1">Nucleus</location>
    </subcellularLocation>
</comment>
<comment type="similarity">
    <text evidence="6">Belongs to the archaeal Rpo3/eukaryotic RPB3 RNA polymerase subunit family.</text>
</comment>
<dbReference type="InterPro" id="IPR036643">
    <property type="entry name" value="RNApol_insert_sf"/>
</dbReference>
<organism evidence="8">
    <name type="scientific">Rhodosorus marinus</name>
    <dbReference type="NCBI Taxonomy" id="101924"/>
    <lineage>
        <taxon>Eukaryota</taxon>
        <taxon>Rhodophyta</taxon>
        <taxon>Stylonematophyceae</taxon>
        <taxon>Stylonematales</taxon>
        <taxon>Stylonemataceae</taxon>
        <taxon>Rhodosorus</taxon>
    </lineage>
</organism>
<dbReference type="Gene3D" id="2.170.120.12">
    <property type="entry name" value="DNA-directed RNA polymerase, insert domain"/>
    <property type="match status" value="1"/>
</dbReference>
<evidence type="ECO:0000313" key="8">
    <source>
        <dbReference type="EMBL" id="CAE0045414.1"/>
    </source>
</evidence>
<dbReference type="SUPFAM" id="SSF56553">
    <property type="entry name" value="Insert subdomain of RNA polymerase alpha subunit"/>
    <property type="match status" value="1"/>
</dbReference>
<dbReference type="EMBL" id="HBHW01017236">
    <property type="protein sequence ID" value="CAE0045414.1"/>
    <property type="molecule type" value="Transcribed_RNA"/>
</dbReference>
<gene>
    <name evidence="8" type="ORF">RMAR00112_LOCUS13389</name>
    <name evidence="9" type="ORF">RMAR00112_LOCUS13393</name>
</gene>
<evidence type="ECO:0000256" key="3">
    <source>
        <dbReference type="ARBA" id="ARBA00022478"/>
    </source>
</evidence>
<dbReference type="PANTHER" id="PTHR11800:SF13">
    <property type="entry name" value="DNA-DIRECTED RNA POLYMERASES I AND III SUBUNIT RPAC1"/>
    <property type="match status" value="1"/>
</dbReference>
<dbReference type="HAMAP" id="MF_00320">
    <property type="entry name" value="RNApol_arch_Rpo3"/>
    <property type="match status" value="1"/>
</dbReference>
<accession>A0A7S2ZMZ7</accession>
<evidence type="ECO:0000313" key="9">
    <source>
        <dbReference type="EMBL" id="CAE0045418.1"/>
    </source>
</evidence>
<feature type="domain" description="DNA-directed RNA polymerase RpoA/D/Rpb3-type" evidence="7">
    <location>
        <begin position="72"/>
        <end position="346"/>
    </location>
</feature>
<dbReference type="SMART" id="SM00662">
    <property type="entry name" value="RPOLD"/>
    <property type="match status" value="1"/>
</dbReference>
<dbReference type="InterPro" id="IPR011263">
    <property type="entry name" value="DNA-dir_RNA_pol_RpoA/D/Rpb3"/>
</dbReference>
<dbReference type="NCBIfam" id="NF001988">
    <property type="entry name" value="PRK00783.1"/>
    <property type="match status" value="1"/>
</dbReference>
<proteinExistence type="inferred from homology"/>
<dbReference type="InterPro" id="IPR011262">
    <property type="entry name" value="DNA-dir_RNA_pol_insert"/>
</dbReference>
<sequence length="377" mass="41787">MGSGDDGDGKRSLPEHLERMRSRVEVGSKVPSNSEGVYYSGAYSSMGVDNSLSVSDLQKRLKVKILEKEKDRMVFELIGIDAPIANTIRRILLSEVPTMAIEKVSFFANSSVIHEEILAHRLGLIPLDVDPNLFDYMEEGAEPSELNALKFRLKVQCTKVAAVPAEAKPSLKYHNSDVFSSMLEWVPIGEQAEVFGSKPPKPVNDDILIAKLRPGQEIDLEVLAVKGISKDHAKWSPVATAFYRMLPQIELLQSIEGADAKELKEMCPSNCFDIEESGKAVVSRPSTCTMCRECIRHGDWGEKVRLSRVRDHFIFSIESTGAIAPEDLFMRALQVLVDKCGNVVDRLNECLDVSSAQALASTNKEHLSHLTRMSTGR</sequence>
<dbReference type="Gene3D" id="3.30.1360.10">
    <property type="entry name" value="RNA polymerase, RBP11-like subunit"/>
    <property type="match status" value="1"/>
</dbReference>
<dbReference type="Pfam" id="PF01193">
    <property type="entry name" value="RNA_pol_L"/>
    <property type="match status" value="1"/>
</dbReference>
<evidence type="ECO:0000256" key="1">
    <source>
        <dbReference type="ARBA" id="ARBA00004123"/>
    </source>
</evidence>
<dbReference type="EMBL" id="HBHW01017240">
    <property type="protein sequence ID" value="CAE0045418.1"/>
    <property type="molecule type" value="Transcribed_RNA"/>
</dbReference>
<keyword evidence="3" id="KW-0240">DNA-directed RNA polymerase</keyword>
<dbReference type="InterPro" id="IPR033901">
    <property type="entry name" value="RNAPI/III_AC40"/>
</dbReference>
<dbReference type="SUPFAM" id="SSF55257">
    <property type="entry name" value="RBP11-like subunits of RNA polymerase"/>
    <property type="match status" value="1"/>
</dbReference>
<evidence type="ECO:0000256" key="5">
    <source>
        <dbReference type="ARBA" id="ARBA00023242"/>
    </source>
</evidence>
<dbReference type="Pfam" id="PF01000">
    <property type="entry name" value="RNA_pol_A_bac"/>
    <property type="match status" value="1"/>
</dbReference>
<dbReference type="FunFam" id="2.170.120.12:FF:000003">
    <property type="entry name" value="Dna-directed rna polymerases i and iii subunit"/>
    <property type="match status" value="1"/>
</dbReference>
<evidence type="ECO:0000256" key="6">
    <source>
        <dbReference type="ARBA" id="ARBA00025804"/>
    </source>
</evidence>
<name>A0A7S2ZMZ7_9RHOD</name>
<dbReference type="PANTHER" id="PTHR11800">
    <property type="entry name" value="DNA-DIRECTED RNA POLYMERASE"/>
    <property type="match status" value="1"/>
</dbReference>
<evidence type="ECO:0000256" key="2">
    <source>
        <dbReference type="ARBA" id="ARBA00022083"/>
    </source>
</evidence>
<dbReference type="InterPro" id="IPR022842">
    <property type="entry name" value="RNAP_Rpo3/Rpb3/RPAC1"/>
</dbReference>
<dbReference type="GO" id="GO:0003899">
    <property type="term" value="F:DNA-directed RNA polymerase activity"/>
    <property type="evidence" value="ECO:0007669"/>
    <property type="project" value="InterPro"/>
</dbReference>
<keyword evidence="5" id="KW-0539">Nucleus</keyword>
<evidence type="ECO:0000259" key="7">
    <source>
        <dbReference type="SMART" id="SM00662"/>
    </source>
</evidence>
<evidence type="ECO:0000256" key="4">
    <source>
        <dbReference type="ARBA" id="ARBA00023163"/>
    </source>
</evidence>
<dbReference type="AlphaFoldDB" id="A0A7S2ZMZ7"/>
<keyword evidence="4" id="KW-0804">Transcription</keyword>
<protein>
    <recommendedName>
        <fullName evidence="2">DNA-directed RNA polymerases I and III subunit RPAC1</fullName>
    </recommendedName>
</protein>
<dbReference type="InterPro" id="IPR036603">
    <property type="entry name" value="RBP11-like"/>
</dbReference>
<dbReference type="CDD" id="cd07032">
    <property type="entry name" value="RNAP_I_II_AC40"/>
    <property type="match status" value="1"/>
</dbReference>
<dbReference type="InterPro" id="IPR050518">
    <property type="entry name" value="Rpo3/RPB3_RNA_Pol_subunit"/>
</dbReference>
<dbReference type="GO" id="GO:0005666">
    <property type="term" value="C:RNA polymerase III complex"/>
    <property type="evidence" value="ECO:0007669"/>
    <property type="project" value="TreeGrafter"/>
</dbReference>
<dbReference type="GO" id="GO:0005736">
    <property type="term" value="C:RNA polymerase I complex"/>
    <property type="evidence" value="ECO:0007669"/>
    <property type="project" value="TreeGrafter"/>
</dbReference>
<reference evidence="8" key="1">
    <citation type="submission" date="2021-01" db="EMBL/GenBank/DDBJ databases">
        <authorList>
            <person name="Corre E."/>
            <person name="Pelletier E."/>
            <person name="Niang G."/>
            <person name="Scheremetjew M."/>
            <person name="Finn R."/>
            <person name="Kale V."/>
            <person name="Holt S."/>
            <person name="Cochrane G."/>
            <person name="Meng A."/>
            <person name="Brown T."/>
            <person name="Cohen L."/>
        </authorList>
    </citation>
    <scope>NUCLEOTIDE SEQUENCE</scope>
    <source>
        <strain evidence="8">CCMP 769</strain>
    </source>
</reference>